<sequence>MNAVNASGGGEPSLGPTARRMILGSQLRRLREDAGITRQQAGYNIRGSESKISRLELGRVGFKERDVSDLLTMYGVADVEERQAFLEMVKQSNEAGWWRKFGETVPGWFTDLVGLEEAASRIQIWEPLFVSGLLQVEQYARAIFSHGRPEMADERVDQLVALRMRRQKMLARPDAPRIWAVLDESVLYRPIGGPKVFKQQLEYLLEVTTLPHVSVQILPYCRSGLSAEHAFSLLRFAETELPNIAYVEYLTGAHYLDKRDEIEKYGRALDLLAVDAETPERSRARLAKRRQEI</sequence>
<evidence type="ECO:0000313" key="2">
    <source>
        <dbReference type="EMBL" id="SEP52280.1"/>
    </source>
</evidence>
<reference evidence="2 3" key="1">
    <citation type="submission" date="2016-10" db="EMBL/GenBank/DDBJ databases">
        <authorList>
            <person name="de Groot N.N."/>
        </authorList>
    </citation>
    <scope>NUCLEOTIDE SEQUENCE [LARGE SCALE GENOMIC DNA]</scope>
    <source>
        <strain evidence="2 3">DSM 44993</strain>
    </source>
</reference>
<protein>
    <submittedName>
        <fullName evidence="2">Helix-turn-helix domain-containing protein</fullName>
    </submittedName>
</protein>
<organism evidence="2 3">
    <name type="scientific">Amycolatopsis saalfeldensis</name>
    <dbReference type="NCBI Taxonomy" id="394193"/>
    <lineage>
        <taxon>Bacteria</taxon>
        <taxon>Bacillati</taxon>
        <taxon>Actinomycetota</taxon>
        <taxon>Actinomycetes</taxon>
        <taxon>Pseudonocardiales</taxon>
        <taxon>Pseudonocardiaceae</taxon>
        <taxon>Amycolatopsis</taxon>
    </lineage>
</organism>
<dbReference type="AlphaFoldDB" id="A0A1H8YJD1"/>
<dbReference type="RefSeq" id="WP_091625260.1">
    <property type="nucleotide sequence ID" value="NZ_FOEF01000019.1"/>
</dbReference>
<gene>
    <name evidence="2" type="ORF">SAMN04489732_119162</name>
</gene>
<dbReference type="SUPFAM" id="SSF47413">
    <property type="entry name" value="lambda repressor-like DNA-binding domains"/>
    <property type="match status" value="1"/>
</dbReference>
<dbReference type="InterPro" id="IPR010982">
    <property type="entry name" value="Lambda_DNA-bd_dom_sf"/>
</dbReference>
<dbReference type="STRING" id="394193.SAMN04489732_119162"/>
<dbReference type="Pfam" id="PF19054">
    <property type="entry name" value="DUF5753"/>
    <property type="match status" value="1"/>
</dbReference>
<feature type="domain" description="HTH cro/C1-type" evidence="1">
    <location>
        <begin position="26"/>
        <end position="81"/>
    </location>
</feature>
<evidence type="ECO:0000259" key="1">
    <source>
        <dbReference type="SMART" id="SM00530"/>
    </source>
</evidence>
<evidence type="ECO:0000313" key="3">
    <source>
        <dbReference type="Proteomes" id="UP000198582"/>
    </source>
</evidence>
<keyword evidence="3" id="KW-1185">Reference proteome</keyword>
<accession>A0A1H8YJD1</accession>
<dbReference type="OrthoDB" id="4285266at2"/>
<dbReference type="GO" id="GO:0003677">
    <property type="term" value="F:DNA binding"/>
    <property type="evidence" value="ECO:0007669"/>
    <property type="project" value="InterPro"/>
</dbReference>
<dbReference type="CDD" id="cd00093">
    <property type="entry name" value="HTH_XRE"/>
    <property type="match status" value="1"/>
</dbReference>
<name>A0A1H8YJD1_9PSEU</name>
<dbReference type="InterPro" id="IPR001387">
    <property type="entry name" value="Cro/C1-type_HTH"/>
</dbReference>
<dbReference type="EMBL" id="FOEF01000019">
    <property type="protein sequence ID" value="SEP52280.1"/>
    <property type="molecule type" value="Genomic_DNA"/>
</dbReference>
<dbReference type="SMART" id="SM00530">
    <property type="entry name" value="HTH_XRE"/>
    <property type="match status" value="1"/>
</dbReference>
<dbReference type="InterPro" id="IPR043917">
    <property type="entry name" value="DUF5753"/>
</dbReference>
<dbReference type="Gene3D" id="1.10.260.40">
    <property type="entry name" value="lambda repressor-like DNA-binding domains"/>
    <property type="match status" value="1"/>
</dbReference>
<dbReference type="Pfam" id="PF13560">
    <property type="entry name" value="HTH_31"/>
    <property type="match status" value="1"/>
</dbReference>
<dbReference type="Proteomes" id="UP000198582">
    <property type="component" value="Unassembled WGS sequence"/>
</dbReference>
<proteinExistence type="predicted"/>